<dbReference type="PANTHER" id="PTHR11941">
    <property type="entry name" value="ENOYL-COA HYDRATASE-RELATED"/>
    <property type="match status" value="1"/>
</dbReference>
<name>X1N527_9ZZZZ</name>
<keyword evidence="1" id="KW-0456">Lyase</keyword>
<sequence length="186" mass="20646">NRPESLNAINPQLHTELEDIFADVARDDDVNVVVLTGAGMSLALLCDFRIASDRARFSTGYLNIALMPGGALTQLLIPCVGRTKATELLLLADFFDAKEAERIGLVNKTVPHEELESTVWQLAERLANGPTVALGMTKMAINRALGDYVTEIERESYEQTVCNFTEDMREAITAYQEKRPPEFKGR</sequence>
<proteinExistence type="predicted"/>
<evidence type="ECO:0000256" key="1">
    <source>
        <dbReference type="ARBA" id="ARBA00023239"/>
    </source>
</evidence>
<dbReference type="Pfam" id="PF00378">
    <property type="entry name" value="ECH_1"/>
    <property type="match status" value="1"/>
</dbReference>
<dbReference type="GO" id="GO:0016829">
    <property type="term" value="F:lyase activity"/>
    <property type="evidence" value="ECO:0007669"/>
    <property type="project" value="UniProtKB-KW"/>
</dbReference>
<dbReference type="AlphaFoldDB" id="X1N527"/>
<dbReference type="PANTHER" id="PTHR11941:SF133">
    <property type="entry name" value="1,2-EPOXYPHENYLACETYL-COA ISOMERASE"/>
    <property type="match status" value="1"/>
</dbReference>
<gene>
    <name evidence="2" type="ORF">S06H3_31928</name>
</gene>
<dbReference type="GO" id="GO:0006635">
    <property type="term" value="P:fatty acid beta-oxidation"/>
    <property type="evidence" value="ECO:0007669"/>
    <property type="project" value="TreeGrafter"/>
</dbReference>
<reference evidence="2" key="1">
    <citation type="journal article" date="2014" name="Front. Microbiol.">
        <title>High frequency of phylogenetically diverse reductive dehalogenase-homologous genes in deep subseafloor sedimentary metagenomes.</title>
        <authorList>
            <person name="Kawai M."/>
            <person name="Futagami T."/>
            <person name="Toyoda A."/>
            <person name="Takaki Y."/>
            <person name="Nishi S."/>
            <person name="Hori S."/>
            <person name="Arai W."/>
            <person name="Tsubouchi T."/>
            <person name="Morono Y."/>
            <person name="Uchiyama I."/>
            <person name="Ito T."/>
            <person name="Fujiyama A."/>
            <person name="Inagaki F."/>
            <person name="Takami H."/>
        </authorList>
    </citation>
    <scope>NUCLEOTIDE SEQUENCE</scope>
    <source>
        <strain evidence="2">Expedition CK06-06</strain>
    </source>
</reference>
<dbReference type="SUPFAM" id="SSF52096">
    <property type="entry name" value="ClpP/crotonase"/>
    <property type="match status" value="1"/>
</dbReference>
<comment type="caution">
    <text evidence="2">The sequence shown here is derived from an EMBL/GenBank/DDBJ whole genome shotgun (WGS) entry which is preliminary data.</text>
</comment>
<dbReference type="Gene3D" id="3.30.300.220">
    <property type="match status" value="1"/>
</dbReference>
<dbReference type="InterPro" id="IPR014748">
    <property type="entry name" value="Enoyl-CoA_hydra_C"/>
</dbReference>
<dbReference type="InterPro" id="IPR029045">
    <property type="entry name" value="ClpP/crotonase-like_dom_sf"/>
</dbReference>
<evidence type="ECO:0008006" key="3">
    <source>
        <dbReference type="Google" id="ProtNLM"/>
    </source>
</evidence>
<evidence type="ECO:0000313" key="2">
    <source>
        <dbReference type="EMBL" id="GAI25351.1"/>
    </source>
</evidence>
<organism evidence="2">
    <name type="scientific">marine sediment metagenome</name>
    <dbReference type="NCBI Taxonomy" id="412755"/>
    <lineage>
        <taxon>unclassified sequences</taxon>
        <taxon>metagenomes</taxon>
        <taxon>ecological metagenomes</taxon>
    </lineage>
</organism>
<protein>
    <recommendedName>
        <fullName evidence="3">Enoyl-CoA hydratase</fullName>
    </recommendedName>
</protein>
<dbReference type="Gene3D" id="1.10.12.10">
    <property type="entry name" value="Lyase 2-enoyl-coa Hydratase, Chain A, domain 2"/>
    <property type="match status" value="1"/>
</dbReference>
<dbReference type="InterPro" id="IPR001753">
    <property type="entry name" value="Enoyl-CoA_hydra/iso"/>
</dbReference>
<feature type="non-terminal residue" evidence="2">
    <location>
        <position position="1"/>
    </location>
</feature>
<dbReference type="Gene3D" id="3.90.226.10">
    <property type="entry name" value="2-enoyl-CoA Hydratase, Chain A, domain 1"/>
    <property type="match status" value="1"/>
</dbReference>
<dbReference type="EMBL" id="BARV01018938">
    <property type="protein sequence ID" value="GAI25351.1"/>
    <property type="molecule type" value="Genomic_DNA"/>
</dbReference>
<accession>X1N527</accession>
<dbReference type="CDD" id="cd06558">
    <property type="entry name" value="crotonase-like"/>
    <property type="match status" value="1"/>
</dbReference>